<feature type="compositionally biased region" description="Basic and acidic residues" evidence="2">
    <location>
        <begin position="616"/>
        <end position="628"/>
    </location>
</feature>
<feature type="compositionally biased region" description="Polar residues" evidence="2">
    <location>
        <begin position="1317"/>
        <end position="1328"/>
    </location>
</feature>
<feature type="coiled-coil region" evidence="1">
    <location>
        <begin position="44"/>
        <end position="98"/>
    </location>
</feature>
<dbReference type="KEGG" id="ccin:107267320"/>
<feature type="compositionally biased region" description="Polar residues" evidence="2">
    <location>
        <begin position="1244"/>
        <end position="1258"/>
    </location>
</feature>
<feature type="compositionally biased region" description="Low complexity" evidence="2">
    <location>
        <begin position="673"/>
        <end position="684"/>
    </location>
</feature>
<feature type="compositionally biased region" description="Polar residues" evidence="2">
    <location>
        <begin position="1572"/>
        <end position="1591"/>
    </location>
</feature>
<accession>A0AAJ7FJ51</accession>
<feature type="compositionally biased region" description="Low complexity" evidence="2">
    <location>
        <begin position="205"/>
        <end position="229"/>
    </location>
</feature>
<feature type="compositionally biased region" description="Basic and acidic residues" evidence="2">
    <location>
        <begin position="1393"/>
        <end position="1402"/>
    </location>
</feature>
<evidence type="ECO:0000256" key="2">
    <source>
        <dbReference type="SAM" id="MobiDB-lite"/>
    </source>
</evidence>
<protein>
    <submittedName>
        <fullName evidence="4">Mucin-17</fullName>
    </submittedName>
</protein>
<dbReference type="Proteomes" id="UP000694920">
    <property type="component" value="Unplaced"/>
</dbReference>
<feature type="region of interest" description="Disordered" evidence="2">
    <location>
        <begin position="914"/>
        <end position="953"/>
    </location>
</feature>
<feature type="compositionally biased region" description="Polar residues" evidence="2">
    <location>
        <begin position="929"/>
        <end position="941"/>
    </location>
</feature>
<feature type="region of interest" description="Disordered" evidence="2">
    <location>
        <begin position="134"/>
        <end position="363"/>
    </location>
</feature>
<feature type="compositionally biased region" description="Polar residues" evidence="2">
    <location>
        <begin position="235"/>
        <end position="244"/>
    </location>
</feature>
<feature type="region of interest" description="Disordered" evidence="2">
    <location>
        <begin position="644"/>
        <end position="852"/>
    </location>
</feature>
<feature type="region of interest" description="Disordered" evidence="2">
    <location>
        <begin position="573"/>
        <end position="628"/>
    </location>
</feature>
<evidence type="ECO:0000313" key="4">
    <source>
        <dbReference type="RefSeq" id="XP_015594339.1"/>
    </source>
</evidence>
<feature type="compositionally biased region" description="Basic and acidic residues" evidence="2">
    <location>
        <begin position="1097"/>
        <end position="1110"/>
    </location>
</feature>
<feature type="compositionally biased region" description="Low complexity" evidence="2">
    <location>
        <begin position="1556"/>
        <end position="1571"/>
    </location>
</feature>
<feature type="compositionally biased region" description="Polar residues" evidence="2">
    <location>
        <begin position="783"/>
        <end position="805"/>
    </location>
</feature>
<feature type="compositionally biased region" description="Basic and acidic residues" evidence="2">
    <location>
        <begin position="134"/>
        <end position="163"/>
    </location>
</feature>
<dbReference type="RefSeq" id="XP_015594339.1">
    <property type="nucleotide sequence ID" value="XM_015738853.2"/>
</dbReference>
<feature type="compositionally biased region" description="Polar residues" evidence="2">
    <location>
        <begin position="1293"/>
        <end position="1307"/>
    </location>
</feature>
<feature type="region of interest" description="Disordered" evidence="2">
    <location>
        <begin position="437"/>
        <end position="537"/>
    </location>
</feature>
<keyword evidence="3" id="KW-1185">Reference proteome</keyword>
<feature type="compositionally biased region" description="Basic and acidic residues" evidence="2">
    <location>
        <begin position="1329"/>
        <end position="1339"/>
    </location>
</feature>
<feature type="compositionally biased region" description="Low complexity" evidence="2">
    <location>
        <begin position="312"/>
        <end position="331"/>
    </location>
</feature>
<feature type="compositionally biased region" description="Basic and acidic residues" evidence="2">
    <location>
        <begin position="1152"/>
        <end position="1190"/>
    </location>
</feature>
<organism evidence="3 4">
    <name type="scientific">Cephus cinctus</name>
    <name type="common">Wheat stem sawfly</name>
    <dbReference type="NCBI Taxonomy" id="211228"/>
    <lineage>
        <taxon>Eukaryota</taxon>
        <taxon>Metazoa</taxon>
        <taxon>Ecdysozoa</taxon>
        <taxon>Arthropoda</taxon>
        <taxon>Hexapoda</taxon>
        <taxon>Insecta</taxon>
        <taxon>Pterygota</taxon>
        <taxon>Neoptera</taxon>
        <taxon>Endopterygota</taxon>
        <taxon>Hymenoptera</taxon>
        <taxon>Cephoidea</taxon>
        <taxon>Cephidae</taxon>
        <taxon>Cephus</taxon>
    </lineage>
</organism>
<feature type="compositionally biased region" description="Polar residues" evidence="2">
    <location>
        <begin position="1406"/>
        <end position="1430"/>
    </location>
</feature>
<feature type="region of interest" description="Disordered" evidence="2">
    <location>
        <begin position="1073"/>
        <end position="1430"/>
    </location>
</feature>
<gene>
    <name evidence="4" type="primary">LOC107267320</name>
</gene>
<feature type="compositionally biased region" description="Basic residues" evidence="2">
    <location>
        <begin position="721"/>
        <end position="734"/>
    </location>
</feature>
<feature type="compositionally biased region" description="Basic and acidic residues" evidence="2">
    <location>
        <begin position="297"/>
        <end position="311"/>
    </location>
</feature>
<feature type="compositionally biased region" description="Polar residues" evidence="2">
    <location>
        <begin position="262"/>
        <end position="272"/>
    </location>
</feature>
<reference evidence="4" key="1">
    <citation type="submission" date="2025-08" db="UniProtKB">
        <authorList>
            <consortium name="RefSeq"/>
        </authorList>
    </citation>
    <scope>IDENTIFICATION</scope>
</reference>
<feature type="compositionally biased region" description="Low complexity" evidence="2">
    <location>
        <begin position="806"/>
        <end position="821"/>
    </location>
</feature>
<proteinExistence type="predicted"/>
<feature type="compositionally biased region" description="Basic residues" evidence="2">
    <location>
        <begin position="336"/>
        <end position="345"/>
    </location>
</feature>
<feature type="compositionally biased region" description="Low complexity" evidence="2">
    <location>
        <begin position="742"/>
        <end position="753"/>
    </location>
</feature>
<feature type="compositionally biased region" description="Polar residues" evidence="2">
    <location>
        <begin position="1209"/>
        <end position="1225"/>
    </location>
</feature>
<feature type="region of interest" description="Disordered" evidence="2">
    <location>
        <begin position="1541"/>
        <end position="1597"/>
    </location>
</feature>
<sequence length="1597" mass="177578">MSINVTVSGNPVCIRRRRMVLSDLDLIKQNERDRRRRLRLEQVRQQSKEISNRLLERAKNLTQKELSKLEKDGKSELRQAHERKILELQSKYQEEMEDIGMAHTSAALQADVFATLEAEKKKNRAIAMERGREAMQRTKELSKKEDPHVAQQERLRQVREIENVRSAMVANLPNKGKNPATDSSDTDEMEDKDSNKLNERRKNFPKVQQKKQTQPVSAVSSKSQKSMSPLRNVIQEKTPSSPQAGPSGLQKQKRTPERVQSKGVTDISQLPHTSVACDSDEQQPRKSAPSVNSILSKADKVARYNPDDYKQDSSSSSSSLSDDSSYFSDGGSEPRKTKKTPKHHTSIASSKVQVYDHSTRQRNAYERPVGLVERVDLTNEPNAEDLAREVQESESVETQLAESRRLTAQRRGNDAILRERVRRDYQTLIENMDHLSREERKLRASQIHSPPTEDIHMSQARRKECQEKRQRKMDRAFEEIMHETAEHHHSPVIPERVITLPPREIRSREPSPVWEDAPFSEKDRGKQENEESEQLSREEQILEMLKKVERQKRLLLREFGANLPNEVLNASLRPLFDEPQPGPSRSLSRKSPSKKSPPIKPPSPEIKVINLSNPEECCKKEKKQQPRKIEIAIQTSTLEQIGAARDQSVQVELVPDKKPTKENNSEQETLPGSSSQDPQSRHSSNNQVKVSLARPVQDSSSSGSMLTGVVIDIDKEYVRVTPKKKKCTKARRSPRFLAKAHSTPSSKTGSPSKRAARSAPVTPRKTPVKKTSLRKRIDARIQVDSSTESSQAYQTPPNQQTQERVSTAAGPAPGPSTTAGPIRLSRRRSVKIRETSDTSTSYASPPPSAPAMLARLLNNSTPILELLDSSLERPPRRLVSPVSSPETPSPRTMMLPSNVPRPEHFNMVLQYTGTSTTSSQTGREDRSTLTETISTQKNQIRSPGRVRRKPVQKQRCTCRNPTCTLIHEKLEAYDETIKNSPEILKKYDDLQHMCTERIASLSDLIERVRNDQRGMEFSLVTPSDESSFMQFPPARPMRSDLYSVRRLVDSIEAIHSQLAQTLMDSERIIAGNKPLQAAQPGSFRVTKESTSTGTEEPEAREQNTKDEKTRAKPRVISDEPINLSPGRLRALKTPRSAPIGAADAPWPTSSSPHEDMVKKLSKEILEQSKSLNKSEVKDEGMQANENEQRKSLSPTRPPVDSATVAPSADENSNPENRQISWNFTSTKEEEFVPVLAGIPKVSRRTSSCPEENQRSSNGRGKPPVTLGNNGYRADILVSPGHDLSTIVELDTPDTVNKSQSSVRSPTGKSRRSLALDNASQSETPTRLESSTRKSEESQGRKTSQIIGKSSVHVAPLPTEKSPQRSPQDSPQKNKQSSPTTSRRMSGGGSGELSKFESTDSDRPLTQVLSGQNIRQGSEQSDSTSAANRENKITSTSFNSFSALSGISEITSTPSSDVLKYASTLEEMEVTLKKLGLGWAATTLKKTREASALSSSSNSDVTPMNTARRMMSPGLKSDVGGLPDLSDVSSISIKDASKSTDRAVLLRGRTSTPNIQNSNSSSGKSSSCTSNSPAISLQDASDSLTAPNISLTSKKKTF</sequence>
<dbReference type="GeneID" id="107267320"/>
<feature type="compositionally biased region" description="Basic and acidic residues" evidence="2">
    <location>
        <begin position="519"/>
        <end position="537"/>
    </location>
</feature>
<evidence type="ECO:0000313" key="3">
    <source>
        <dbReference type="Proteomes" id="UP000694920"/>
    </source>
</evidence>
<feature type="compositionally biased region" description="Basic and acidic residues" evidence="2">
    <location>
        <begin position="192"/>
        <end position="202"/>
    </location>
</feature>
<feature type="compositionally biased region" description="Low complexity" evidence="2">
    <location>
        <begin position="877"/>
        <end position="890"/>
    </location>
</feature>
<feature type="compositionally biased region" description="Basic and acidic residues" evidence="2">
    <location>
        <begin position="654"/>
        <end position="664"/>
    </location>
</feature>
<feature type="region of interest" description="Disordered" evidence="2">
    <location>
        <begin position="875"/>
        <end position="899"/>
    </location>
</feature>
<name>A0AAJ7FJ51_CEPCN</name>
<feature type="compositionally biased region" description="Basic and acidic residues" evidence="2">
    <location>
        <begin position="451"/>
        <end position="489"/>
    </location>
</feature>
<evidence type="ECO:0000256" key="1">
    <source>
        <dbReference type="SAM" id="Coils"/>
    </source>
</evidence>
<feature type="compositionally biased region" description="Polar residues" evidence="2">
    <location>
        <begin position="1363"/>
        <end position="1375"/>
    </location>
</feature>
<keyword evidence="1" id="KW-0175">Coiled coil</keyword>